<dbReference type="Proteomes" id="UP000012101">
    <property type="component" value="Unassembled WGS sequence"/>
</dbReference>
<keyword evidence="4" id="KW-0145">Chemotaxis</keyword>
<evidence type="ECO:0000256" key="3">
    <source>
        <dbReference type="ARBA" id="ARBA00048267"/>
    </source>
</evidence>
<evidence type="ECO:0000313" key="6">
    <source>
        <dbReference type="EMBL" id="EMM70598.1"/>
    </source>
</evidence>
<feature type="active site" evidence="4">
    <location>
        <position position="78"/>
    </location>
</feature>
<comment type="catalytic activity">
    <reaction evidence="3">
        <text>[protein]-L-glutamate 5-O-methyl ester + H2O = L-glutamyl-[protein] + methanol + H(+)</text>
        <dbReference type="Rhea" id="RHEA:23236"/>
        <dbReference type="Rhea" id="RHEA-COMP:10208"/>
        <dbReference type="Rhea" id="RHEA-COMP:10311"/>
        <dbReference type="ChEBI" id="CHEBI:15377"/>
        <dbReference type="ChEBI" id="CHEBI:15378"/>
        <dbReference type="ChEBI" id="CHEBI:17790"/>
        <dbReference type="ChEBI" id="CHEBI:29973"/>
        <dbReference type="ChEBI" id="CHEBI:82795"/>
        <dbReference type="EC" id="3.1.1.61"/>
    </reaction>
</comment>
<protein>
    <recommendedName>
        <fullName evidence="2">protein-glutamate methylesterase</fullName>
        <ecNumber evidence="2">3.1.1.61</ecNumber>
    </recommendedName>
</protein>
<comment type="caution">
    <text evidence="6">The sequence shown here is derived from an EMBL/GenBank/DDBJ whole genome shotgun (WGS) entry which is preliminary data.</text>
</comment>
<dbReference type="GO" id="GO:0006935">
    <property type="term" value="P:chemotaxis"/>
    <property type="evidence" value="ECO:0007669"/>
    <property type="project" value="UniProtKB-UniRule"/>
</dbReference>
<dbReference type="PANTHER" id="PTHR42872:SF3">
    <property type="entry name" value="PROTEIN-GLUTAMATE METHYLESTERASE_PROTEIN-GLUTAMINE GLUTAMINASE 1"/>
    <property type="match status" value="1"/>
</dbReference>
<dbReference type="PROSITE" id="PS50122">
    <property type="entry name" value="CHEB"/>
    <property type="match status" value="1"/>
</dbReference>
<dbReference type="AlphaFoldDB" id="M6FCS6"/>
<dbReference type="EMBL" id="AFJM02000074">
    <property type="protein sequence ID" value="EMM70598.1"/>
    <property type="molecule type" value="Genomic_DNA"/>
</dbReference>
<dbReference type="GO" id="GO:0005737">
    <property type="term" value="C:cytoplasm"/>
    <property type="evidence" value="ECO:0007669"/>
    <property type="project" value="InterPro"/>
</dbReference>
<dbReference type="Pfam" id="PF01339">
    <property type="entry name" value="CheB_methylest"/>
    <property type="match status" value="1"/>
</dbReference>
<dbReference type="CDD" id="cd16433">
    <property type="entry name" value="CheB"/>
    <property type="match status" value="1"/>
</dbReference>
<dbReference type="PANTHER" id="PTHR42872">
    <property type="entry name" value="PROTEIN-GLUTAMATE METHYLESTERASE/PROTEIN-GLUTAMINE GLUTAMINASE"/>
    <property type="match status" value="1"/>
</dbReference>
<gene>
    <name evidence="6" type="primary">cheB</name>
    <name evidence="6" type="ORF">LEP1GSC038_1129</name>
</gene>
<sequence>MLGLQRGNLLWGFTGEIRCARFETKDIQEKILDKSYYKIRMEYEAIVIGVSAGGMNAMKAILPSLPAEYGIPLILVQHTGPRSDGTWFRILGDLCNIKIKEAEEKEKIESGTVYAAPPNYHLLIEKDRTFSLSISERVNFSRPSIDVLFESASDAYGDRLIGVVLTGANSDGAKGLKKIKENGGLAIVQDPLYSEVSLMPESAIRAGPVDYILSLEKITELLIRLDQNNLNRGHT</sequence>
<evidence type="ECO:0000256" key="1">
    <source>
        <dbReference type="ARBA" id="ARBA00022801"/>
    </source>
</evidence>
<evidence type="ECO:0000256" key="2">
    <source>
        <dbReference type="ARBA" id="ARBA00039140"/>
    </source>
</evidence>
<dbReference type="InterPro" id="IPR000673">
    <property type="entry name" value="Sig_transdc_resp-reg_Me-estase"/>
</dbReference>
<name>M6FCS6_9LEPT</name>
<reference evidence="6 7" key="1">
    <citation type="submission" date="2013-01" db="EMBL/GenBank/DDBJ databases">
        <authorList>
            <person name="Harkins D.M."/>
            <person name="Durkin A.S."/>
            <person name="Brinkac L.M."/>
            <person name="Haft D.H."/>
            <person name="Selengut J.D."/>
            <person name="Sanka R."/>
            <person name="DePew J."/>
            <person name="Purushe J."/>
            <person name="Hospenthal D.R."/>
            <person name="Murray C.K."/>
            <person name="Pimentel G."/>
            <person name="Wasfy M."/>
            <person name="Vinetz J.M."/>
            <person name="Sutton G.G."/>
            <person name="Nierman W.C."/>
            <person name="Fouts D.E."/>
        </authorList>
    </citation>
    <scope>NUCLEOTIDE SEQUENCE [LARGE SCALE GENOMIC DNA]</scope>
    <source>
        <strain evidence="6 7">2006001855</strain>
    </source>
</reference>
<feature type="domain" description="CheB-type methylesterase" evidence="5">
    <location>
        <begin position="39"/>
        <end position="223"/>
    </location>
</feature>
<feature type="active site" evidence="4">
    <location>
        <position position="171"/>
    </location>
</feature>
<proteinExistence type="predicted"/>
<evidence type="ECO:0000256" key="4">
    <source>
        <dbReference type="PROSITE-ProRule" id="PRU00050"/>
    </source>
</evidence>
<feature type="active site" evidence="4">
    <location>
        <position position="51"/>
    </location>
</feature>
<accession>M6FCS6</accession>
<dbReference type="SUPFAM" id="SSF52738">
    <property type="entry name" value="Methylesterase CheB, C-terminal domain"/>
    <property type="match status" value="1"/>
</dbReference>
<dbReference type="GO" id="GO:0008984">
    <property type="term" value="F:protein-glutamate methylesterase activity"/>
    <property type="evidence" value="ECO:0007669"/>
    <property type="project" value="UniProtKB-EC"/>
</dbReference>
<dbReference type="Gene3D" id="3.40.50.180">
    <property type="entry name" value="Methylesterase CheB, C-terminal domain"/>
    <property type="match status" value="1"/>
</dbReference>
<keyword evidence="1 4" id="KW-0378">Hydrolase</keyword>
<dbReference type="GO" id="GO:0000156">
    <property type="term" value="F:phosphorelay response regulator activity"/>
    <property type="evidence" value="ECO:0007669"/>
    <property type="project" value="InterPro"/>
</dbReference>
<evidence type="ECO:0000313" key="7">
    <source>
        <dbReference type="Proteomes" id="UP000012101"/>
    </source>
</evidence>
<evidence type="ECO:0000259" key="5">
    <source>
        <dbReference type="PROSITE" id="PS50122"/>
    </source>
</evidence>
<dbReference type="InterPro" id="IPR035909">
    <property type="entry name" value="CheB_C"/>
</dbReference>
<dbReference type="EC" id="3.1.1.61" evidence="2"/>
<organism evidence="6 7">
    <name type="scientific">Leptospira weilii str. 2006001855</name>
    <dbReference type="NCBI Taxonomy" id="996804"/>
    <lineage>
        <taxon>Bacteria</taxon>
        <taxon>Pseudomonadati</taxon>
        <taxon>Spirochaetota</taxon>
        <taxon>Spirochaetia</taxon>
        <taxon>Leptospirales</taxon>
        <taxon>Leptospiraceae</taxon>
        <taxon>Leptospira</taxon>
    </lineage>
</organism>